<keyword evidence="8 13" id="KW-1133">Transmembrane helix</keyword>
<feature type="transmembrane region" description="Helical" evidence="13">
    <location>
        <begin position="21"/>
        <end position="40"/>
    </location>
</feature>
<keyword evidence="4" id="KW-0813">Transport</keyword>
<dbReference type="EMBL" id="LKEB01000028">
    <property type="protein sequence ID" value="ROW10676.1"/>
    <property type="molecule type" value="Genomic_DNA"/>
</dbReference>
<keyword evidence="15" id="KW-1185">Reference proteome</keyword>
<dbReference type="STRING" id="1230097.A0A423X491"/>
<evidence type="ECO:0008006" key="16">
    <source>
        <dbReference type="Google" id="ProtNLM"/>
    </source>
</evidence>
<reference evidence="14 15" key="1">
    <citation type="submission" date="2015-09" db="EMBL/GenBank/DDBJ databases">
        <title>Host preference determinants of Valsa canker pathogens revealed by comparative genomics.</title>
        <authorList>
            <person name="Yin Z."/>
            <person name="Huang L."/>
        </authorList>
    </citation>
    <scope>NUCLEOTIDE SEQUENCE [LARGE SCALE GENOMIC DNA]</scope>
    <source>
        <strain evidence="14 15">SXYLt</strain>
    </source>
</reference>
<dbReference type="Pfam" id="PF09531">
    <property type="entry name" value="Ndc1_Nup"/>
    <property type="match status" value="1"/>
</dbReference>
<evidence type="ECO:0000256" key="4">
    <source>
        <dbReference type="ARBA" id="ARBA00022448"/>
    </source>
</evidence>
<keyword evidence="7" id="KW-0653">Protein transport</keyword>
<dbReference type="Proteomes" id="UP000285146">
    <property type="component" value="Unassembled WGS sequence"/>
</dbReference>
<dbReference type="GO" id="GO:0106166">
    <property type="term" value="F:spindle pole body-nuclear membrane anchor activity"/>
    <property type="evidence" value="ECO:0007669"/>
    <property type="project" value="TreeGrafter"/>
</dbReference>
<evidence type="ECO:0000256" key="10">
    <source>
        <dbReference type="ARBA" id="ARBA00023132"/>
    </source>
</evidence>
<dbReference type="GO" id="GO:0070762">
    <property type="term" value="C:nuclear pore transmembrane ring"/>
    <property type="evidence" value="ECO:0007669"/>
    <property type="project" value="TreeGrafter"/>
</dbReference>
<feature type="transmembrane region" description="Helical" evidence="13">
    <location>
        <begin position="46"/>
        <end position="72"/>
    </location>
</feature>
<dbReference type="GO" id="GO:0051028">
    <property type="term" value="P:mRNA transport"/>
    <property type="evidence" value="ECO:0007669"/>
    <property type="project" value="UniProtKB-KW"/>
</dbReference>
<evidence type="ECO:0000256" key="1">
    <source>
        <dbReference type="ARBA" id="ARBA00004232"/>
    </source>
</evidence>
<name>A0A423X491_9PEZI</name>
<keyword evidence="12" id="KW-0539">Nucleus</keyword>
<dbReference type="GO" id="GO:0006999">
    <property type="term" value="P:nuclear pore organization"/>
    <property type="evidence" value="ECO:0007669"/>
    <property type="project" value="TreeGrafter"/>
</dbReference>
<evidence type="ECO:0000313" key="14">
    <source>
        <dbReference type="EMBL" id="ROW10676.1"/>
    </source>
</evidence>
<proteinExistence type="inferred from homology"/>
<feature type="transmembrane region" description="Helical" evidence="13">
    <location>
        <begin position="145"/>
        <end position="164"/>
    </location>
</feature>
<evidence type="ECO:0000256" key="12">
    <source>
        <dbReference type="ARBA" id="ARBA00023242"/>
    </source>
</evidence>
<keyword evidence="5 13" id="KW-0812">Transmembrane</keyword>
<dbReference type="InParanoid" id="A0A423X491"/>
<evidence type="ECO:0000256" key="5">
    <source>
        <dbReference type="ARBA" id="ARBA00022692"/>
    </source>
</evidence>
<dbReference type="GO" id="GO:0005816">
    <property type="term" value="C:spindle pole body"/>
    <property type="evidence" value="ECO:0007669"/>
    <property type="project" value="TreeGrafter"/>
</dbReference>
<organism evidence="14 15">
    <name type="scientific">Cytospora leucostoma</name>
    <dbReference type="NCBI Taxonomy" id="1230097"/>
    <lineage>
        <taxon>Eukaryota</taxon>
        <taxon>Fungi</taxon>
        <taxon>Dikarya</taxon>
        <taxon>Ascomycota</taxon>
        <taxon>Pezizomycotina</taxon>
        <taxon>Sordariomycetes</taxon>
        <taxon>Sordariomycetidae</taxon>
        <taxon>Diaporthales</taxon>
        <taxon>Cytosporaceae</taxon>
        <taxon>Cytospora</taxon>
    </lineage>
</organism>
<evidence type="ECO:0000256" key="9">
    <source>
        <dbReference type="ARBA" id="ARBA00023010"/>
    </source>
</evidence>
<dbReference type="GO" id="GO:0031965">
    <property type="term" value="C:nuclear membrane"/>
    <property type="evidence" value="ECO:0007669"/>
    <property type="project" value="UniProtKB-SubCell"/>
</dbReference>
<evidence type="ECO:0000256" key="2">
    <source>
        <dbReference type="ARBA" id="ARBA00004567"/>
    </source>
</evidence>
<evidence type="ECO:0000256" key="13">
    <source>
        <dbReference type="SAM" id="Phobius"/>
    </source>
</evidence>
<evidence type="ECO:0000256" key="6">
    <source>
        <dbReference type="ARBA" id="ARBA00022816"/>
    </source>
</evidence>
<dbReference type="GO" id="GO:0070631">
    <property type="term" value="P:spindle pole body localization"/>
    <property type="evidence" value="ECO:0007669"/>
    <property type="project" value="TreeGrafter"/>
</dbReference>
<comment type="subcellular location">
    <subcellularLocation>
        <location evidence="1">Nucleus membrane</location>
        <topology evidence="1">Multi-pass membrane protein</topology>
    </subcellularLocation>
    <subcellularLocation>
        <location evidence="2">Nucleus</location>
        <location evidence="2">Nuclear pore complex</location>
    </subcellularLocation>
</comment>
<feature type="transmembrane region" description="Helical" evidence="13">
    <location>
        <begin position="258"/>
        <end position="278"/>
    </location>
</feature>
<dbReference type="InterPro" id="IPR019049">
    <property type="entry name" value="Nucleoporin_prot_Ndc1/Nup"/>
</dbReference>
<dbReference type="PANTHER" id="PTHR13269:SF6">
    <property type="entry name" value="NUCLEOPORIN NDC1"/>
    <property type="match status" value="1"/>
</dbReference>
<dbReference type="OrthoDB" id="67850at2759"/>
<comment type="caution">
    <text evidence="14">The sequence shown here is derived from an EMBL/GenBank/DDBJ whole genome shotgun (WGS) entry which is preliminary data.</text>
</comment>
<sequence length="635" mass="70813">MAPVRRAPYRDFLQPALQRRFSTTAAVLLGIAFVDAVIFANWHSLFWAVFPIGPTGIRAFFIFLSGLAVLVLRIAQYHVGLRTSNSGLQTFFRYALTIQTAESILTYTLSSWLFSQIYLWSIPTEDLAWLSFQIGDRARLNEKPIFYTVHFLVFGFVQGILHILSDDNKLRLDAVGLDSKAAAANEVQPTFTARLTNEIPVLATSAVVRSAAVLGFYIIVYHAVLRAFAWRTVLAVLRPFYTLPRTNMVPASLGGMSIVLWLRILYTSSLLMFLWLAGNKMFSLFLVRAPLKNGKPLTSESKDPNGSLLNGLRNKKLPIKCFATWELALIARDFQTRRIAIYQDIDRKDGPTWSQVYALCLDVVKGIEVRIDSYGKVAGPAPTAVVPAATEARYVSGPVRHISGDNVLLATPNKKTLRGEVEYVMRRGAVSPGQASRLSPMVEKGVAQARGYVDEITRQATGAEGPDNPFQHWTRRVLDSPLGLLLMQTFERRINAVVLDTPYGEASLFINAISALTNLAVFSLTEDSYGHVQRDVANIIRTFTVVTTKLEAFRTDLPLHWTDLDGKRECADVDAILKTLKEALQQLLHAFGPFARDLRLSFADVRHAREAAGLPARESHVARIEAARPEMRQLH</sequence>
<dbReference type="GO" id="GO:0015031">
    <property type="term" value="P:protein transport"/>
    <property type="evidence" value="ECO:0007669"/>
    <property type="project" value="UniProtKB-KW"/>
</dbReference>
<keyword evidence="9" id="KW-0811">Translocation</keyword>
<dbReference type="PANTHER" id="PTHR13269">
    <property type="entry name" value="NUCLEOPORIN NDC1"/>
    <property type="match status" value="1"/>
</dbReference>
<evidence type="ECO:0000256" key="7">
    <source>
        <dbReference type="ARBA" id="ARBA00022927"/>
    </source>
</evidence>
<keyword evidence="10" id="KW-0906">Nuclear pore complex</keyword>
<dbReference type="AlphaFoldDB" id="A0A423X491"/>
<accession>A0A423X491</accession>
<evidence type="ECO:0000256" key="11">
    <source>
        <dbReference type="ARBA" id="ARBA00023136"/>
    </source>
</evidence>
<protein>
    <recommendedName>
        <fullName evidence="16">Nucleoporin NDC1</fullName>
    </recommendedName>
</protein>
<evidence type="ECO:0000256" key="8">
    <source>
        <dbReference type="ARBA" id="ARBA00022989"/>
    </source>
</evidence>
<keyword evidence="6" id="KW-0509">mRNA transport</keyword>
<evidence type="ECO:0000256" key="3">
    <source>
        <dbReference type="ARBA" id="ARBA00005760"/>
    </source>
</evidence>
<keyword evidence="11 13" id="KW-0472">Membrane</keyword>
<evidence type="ECO:0000313" key="15">
    <source>
        <dbReference type="Proteomes" id="UP000285146"/>
    </source>
</evidence>
<gene>
    <name evidence="14" type="ORF">VPNG_05097</name>
</gene>
<comment type="similarity">
    <text evidence="3">Belongs to the NDC1 family.</text>
</comment>